<dbReference type="Gene3D" id="3.30.1380.10">
    <property type="match status" value="1"/>
</dbReference>
<evidence type="ECO:0000313" key="2">
    <source>
        <dbReference type="EMBL" id="DAF50872.1"/>
    </source>
</evidence>
<reference evidence="2" key="1">
    <citation type="journal article" date="2021" name="Proc. Natl. Acad. Sci. U.S.A.">
        <title>A Catalog of Tens of Thousands of Viruses from Human Metagenomes Reveals Hidden Associations with Chronic Diseases.</title>
        <authorList>
            <person name="Tisza M.J."/>
            <person name="Buck C.B."/>
        </authorList>
    </citation>
    <scope>NUCLEOTIDE SEQUENCE</scope>
    <source>
        <strain evidence="2">CtJkV4</strain>
    </source>
</reference>
<accession>A0A8S5SIU2</accession>
<dbReference type="SUPFAM" id="SSF55166">
    <property type="entry name" value="Hedgehog/DD-peptidase"/>
    <property type="match status" value="1"/>
</dbReference>
<evidence type="ECO:0000259" key="1">
    <source>
        <dbReference type="Pfam" id="PF08291"/>
    </source>
</evidence>
<proteinExistence type="predicted"/>
<dbReference type="Pfam" id="PF08291">
    <property type="entry name" value="Peptidase_M15_3"/>
    <property type="match status" value="1"/>
</dbReference>
<sequence>MIKSYIMDTDANKKIGQYFKVREFACRDGSQVVFVDDYLVTILDLLRSKIRKPVIVTSGYRTPTWNKKCEGAKYSYHMRGMAADIRVDGMSPKELANKLNAIIPEECGIIVYNGWIHFDVRAGKKYRKGV</sequence>
<protein>
    <submittedName>
        <fullName evidence="2">Peptidase</fullName>
    </submittedName>
</protein>
<dbReference type="InterPro" id="IPR013230">
    <property type="entry name" value="Peptidase_M15A_C"/>
</dbReference>
<organism evidence="2">
    <name type="scientific">Microviridae sp. ctJkV4</name>
    <dbReference type="NCBI Taxonomy" id="2827641"/>
    <lineage>
        <taxon>Viruses</taxon>
        <taxon>Monodnaviria</taxon>
        <taxon>Sangervirae</taxon>
        <taxon>Phixviricota</taxon>
        <taxon>Malgrandaviricetes</taxon>
        <taxon>Petitvirales</taxon>
        <taxon>Microviridae</taxon>
    </lineage>
</organism>
<dbReference type="InterPro" id="IPR009045">
    <property type="entry name" value="Zn_M74/Hedgehog-like"/>
</dbReference>
<dbReference type="EMBL" id="BK032604">
    <property type="protein sequence ID" value="DAF50872.1"/>
    <property type="molecule type" value="Genomic_DNA"/>
</dbReference>
<feature type="domain" description="Peptidase M15A C-terminal" evidence="1">
    <location>
        <begin position="18"/>
        <end position="119"/>
    </location>
</feature>
<name>A0A8S5SIU2_9VIRU</name>